<dbReference type="Pfam" id="PF13041">
    <property type="entry name" value="PPR_2"/>
    <property type="match status" value="1"/>
</dbReference>
<reference evidence="4 5" key="1">
    <citation type="journal article" date="2024" name="G3 (Bethesda)">
        <title>Genome assembly of Hibiscus sabdariffa L. provides insights into metabolisms of medicinal natural products.</title>
        <authorList>
            <person name="Kim T."/>
        </authorList>
    </citation>
    <scope>NUCLEOTIDE SEQUENCE [LARGE SCALE GENOMIC DNA]</scope>
    <source>
        <strain evidence="4">TK-2024</strain>
        <tissue evidence="4">Old leaves</tissue>
    </source>
</reference>
<feature type="repeat" description="PPR" evidence="3">
    <location>
        <begin position="75"/>
        <end position="109"/>
    </location>
</feature>
<evidence type="ECO:0000313" key="5">
    <source>
        <dbReference type="Proteomes" id="UP001472677"/>
    </source>
</evidence>
<evidence type="ECO:0008006" key="6">
    <source>
        <dbReference type="Google" id="ProtNLM"/>
    </source>
</evidence>
<evidence type="ECO:0000256" key="2">
    <source>
        <dbReference type="ARBA" id="ARBA00022737"/>
    </source>
</evidence>
<sequence length="183" mass="20865">MYSDATAVLKEFNLSKRGIDFPGCDFFDVLWSTRNVRPYGFGLFDALFSVLLGLELLEEAGICFSKMKRFRVLPKVLSCNAFLHKICKSGGRHRSQRFLEEMVRVGIAPSVYTYNIVIDCMCKEGELETTRMLIRQMEEIDFTPDVVTYNSLSDGYGKLGSGYVKHEELLVEDTWVEALPGEF</sequence>
<proteinExistence type="inferred from homology"/>
<comment type="similarity">
    <text evidence="1">Belongs to the PPR family. P subfamily.</text>
</comment>
<dbReference type="InterPro" id="IPR011990">
    <property type="entry name" value="TPR-like_helical_dom_sf"/>
</dbReference>
<accession>A0ABR2DEK5</accession>
<feature type="repeat" description="PPR" evidence="3">
    <location>
        <begin position="110"/>
        <end position="144"/>
    </location>
</feature>
<name>A0ABR2DEK5_9ROSI</name>
<keyword evidence="2" id="KW-0677">Repeat</keyword>
<evidence type="ECO:0000256" key="3">
    <source>
        <dbReference type="PROSITE-ProRule" id="PRU00708"/>
    </source>
</evidence>
<evidence type="ECO:0000313" key="4">
    <source>
        <dbReference type="EMBL" id="KAK8537365.1"/>
    </source>
</evidence>
<dbReference type="NCBIfam" id="TIGR00756">
    <property type="entry name" value="PPR"/>
    <property type="match status" value="1"/>
</dbReference>
<keyword evidence="5" id="KW-1185">Reference proteome</keyword>
<comment type="caution">
    <text evidence="4">The sequence shown here is derived from an EMBL/GenBank/DDBJ whole genome shotgun (WGS) entry which is preliminary data.</text>
</comment>
<dbReference type="Gene3D" id="1.25.40.10">
    <property type="entry name" value="Tetratricopeptide repeat domain"/>
    <property type="match status" value="1"/>
</dbReference>
<dbReference type="PANTHER" id="PTHR47941">
    <property type="entry name" value="PENTATRICOPEPTIDE REPEAT-CONTAINING PROTEIN 3, MITOCHONDRIAL"/>
    <property type="match status" value="1"/>
</dbReference>
<gene>
    <name evidence="4" type="ORF">V6N12_043530</name>
</gene>
<dbReference type="Proteomes" id="UP001472677">
    <property type="component" value="Unassembled WGS sequence"/>
</dbReference>
<dbReference type="InterPro" id="IPR002885">
    <property type="entry name" value="PPR_rpt"/>
</dbReference>
<organism evidence="4 5">
    <name type="scientific">Hibiscus sabdariffa</name>
    <name type="common">roselle</name>
    <dbReference type="NCBI Taxonomy" id="183260"/>
    <lineage>
        <taxon>Eukaryota</taxon>
        <taxon>Viridiplantae</taxon>
        <taxon>Streptophyta</taxon>
        <taxon>Embryophyta</taxon>
        <taxon>Tracheophyta</taxon>
        <taxon>Spermatophyta</taxon>
        <taxon>Magnoliopsida</taxon>
        <taxon>eudicotyledons</taxon>
        <taxon>Gunneridae</taxon>
        <taxon>Pentapetalae</taxon>
        <taxon>rosids</taxon>
        <taxon>malvids</taxon>
        <taxon>Malvales</taxon>
        <taxon>Malvaceae</taxon>
        <taxon>Malvoideae</taxon>
        <taxon>Hibiscus</taxon>
    </lineage>
</organism>
<dbReference type="EMBL" id="JBBPBM010000028">
    <property type="protein sequence ID" value="KAK8537365.1"/>
    <property type="molecule type" value="Genomic_DNA"/>
</dbReference>
<evidence type="ECO:0000256" key="1">
    <source>
        <dbReference type="ARBA" id="ARBA00007626"/>
    </source>
</evidence>
<dbReference type="PROSITE" id="PS51375">
    <property type="entry name" value="PPR"/>
    <property type="match status" value="2"/>
</dbReference>
<protein>
    <recommendedName>
        <fullName evidence="6">Pentatricopeptide repeat-containing protein</fullName>
    </recommendedName>
</protein>